<reference evidence="4 5" key="1">
    <citation type="submission" date="2018-08" db="EMBL/GenBank/DDBJ databases">
        <title>Recombination of ecologically and evolutionarily significant loci maintains genetic cohesion in the Pseudomonas syringae species complex.</title>
        <authorList>
            <person name="Dillon M."/>
            <person name="Thakur S."/>
            <person name="Almeida R.N.D."/>
            <person name="Weir B.S."/>
            <person name="Guttman D.S."/>
        </authorList>
    </citation>
    <scope>NUCLEOTIDE SEQUENCE [LARGE SCALE GENOMIC DNA]</scope>
    <source>
        <strain evidence="4 5">ICMP 2788</strain>
    </source>
</reference>
<protein>
    <recommendedName>
        <fullName evidence="3">Smf/DprA SLOG domain-containing protein</fullName>
    </recommendedName>
</protein>
<proteinExistence type="inferred from homology"/>
<evidence type="ECO:0000256" key="2">
    <source>
        <dbReference type="SAM" id="MobiDB-lite"/>
    </source>
</evidence>
<dbReference type="RefSeq" id="WP_110766575.1">
    <property type="nucleotide sequence ID" value="NZ_QJTX01000003.1"/>
</dbReference>
<feature type="domain" description="Smf/DprA SLOG" evidence="3">
    <location>
        <begin position="97"/>
        <end position="273"/>
    </location>
</feature>
<dbReference type="EMBL" id="RBPQ01000174">
    <property type="protein sequence ID" value="RMO26097.1"/>
    <property type="molecule type" value="Genomic_DNA"/>
</dbReference>
<dbReference type="GO" id="GO:0009294">
    <property type="term" value="P:DNA-mediated transformation"/>
    <property type="evidence" value="ECO:0007669"/>
    <property type="project" value="InterPro"/>
</dbReference>
<dbReference type="AlphaFoldDB" id="A0A2V4QNU8"/>
<dbReference type="PANTHER" id="PTHR43022">
    <property type="entry name" value="PROTEIN SMF"/>
    <property type="match status" value="1"/>
</dbReference>
<evidence type="ECO:0000313" key="5">
    <source>
        <dbReference type="Proteomes" id="UP000276886"/>
    </source>
</evidence>
<evidence type="ECO:0000313" key="4">
    <source>
        <dbReference type="EMBL" id="RMO26097.1"/>
    </source>
</evidence>
<evidence type="ECO:0000259" key="3">
    <source>
        <dbReference type="Pfam" id="PF02481"/>
    </source>
</evidence>
<feature type="compositionally biased region" description="Basic residues" evidence="2">
    <location>
        <begin position="364"/>
        <end position="375"/>
    </location>
</feature>
<organism evidence="4 5">
    <name type="scientific">Pseudomonas syringae pv. pisi</name>
    <dbReference type="NCBI Taxonomy" id="59510"/>
    <lineage>
        <taxon>Bacteria</taxon>
        <taxon>Pseudomonadati</taxon>
        <taxon>Pseudomonadota</taxon>
        <taxon>Gammaproteobacteria</taxon>
        <taxon>Pseudomonadales</taxon>
        <taxon>Pseudomonadaceae</taxon>
        <taxon>Pseudomonas</taxon>
        <taxon>Pseudomonas syringae</taxon>
    </lineage>
</organism>
<comment type="similarity">
    <text evidence="1">Belongs to the DprA/Smf family.</text>
</comment>
<name>A0A2V4QNU8_PSESJ</name>
<feature type="region of interest" description="Disordered" evidence="2">
    <location>
        <begin position="353"/>
        <end position="381"/>
    </location>
</feature>
<accession>A0A2V4QNU8</accession>
<gene>
    <name evidence="4" type="ORF">ALQ44_03472</name>
</gene>
<dbReference type="Gene3D" id="3.40.50.450">
    <property type="match status" value="1"/>
</dbReference>
<dbReference type="SUPFAM" id="SSF102405">
    <property type="entry name" value="MCP/YpsA-like"/>
    <property type="match status" value="1"/>
</dbReference>
<sequence>MTPDLSPNTQAILLLTAPLIIGNTPSRDLLSPAEYKRLAVHLRQMHRQPSDLMAANGSTLISACQTVVDEARLRKLLNRGFLLSQVVEHWQSRGIWVISRADSVYPRRLKARLKENAPAILYGCGNVELFESGGLAVVGPRDVTHDLIEYSTTVGQLAARASIPIISGGAKGVDRAAMDGSLHENGYACEVMAERLDRGALDRNNRSYIMSGQLVLVSAYDPGSVFSVGHAMQRNKLIYALSDASLVVNAEVNRGGTWSGAVEQLDKLKLVKVYVRSTGTPSEALDLLTEKGALAWPNPKTRSDFKDMFEHPASVIGEKQDLLSLANDNVNTSLSDSLSSQTAINEAPPAEYVPLETGAPVPAAKKRKPRKKTQKKPSLSPAEALLKTVHEVLEDILKHPMKEEEIASILEVSITQTRIWLKRLLEEGRIEKQIRPARYFLAPERLFE</sequence>
<dbReference type="InterPro" id="IPR003488">
    <property type="entry name" value="DprA"/>
</dbReference>
<dbReference type="PANTHER" id="PTHR43022:SF1">
    <property type="entry name" value="PROTEIN SMF"/>
    <property type="match status" value="1"/>
</dbReference>
<dbReference type="Pfam" id="PF02481">
    <property type="entry name" value="DNA_processg_A"/>
    <property type="match status" value="1"/>
</dbReference>
<evidence type="ECO:0000256" key="1">
    <source>
        <dbReference type="ARBA" id="ARBA00006525"/>
    </source>
</evidence>
<dbReference type="InterPro" id="IPR057666">
    <property type="entry name" value="DrpA_SLOG"/>
</dbReference>
<comment type="caution">
    <text evidence="4">The sequence shown here is derived from an EMBL/GenBank/DDBJ whole genome shotgun (WGS) entry which is preliminary data.</text>
</comment>
<dbReference type="Proteomes" id="UP000276886">
    <property type="component" value="Unassembled WGS sequence"/>
</dbReference>